<evidence type="ECO:0000313" key="2">
    <source>
        <dbReference type="Proteomes" id="UP001196413"/>
    </source>
</evidence>
<name>A0AAD5WFE7_PARTN</name>
<evidence type="ECO:0000313" key="1">
    <source>
        <dbReference type="EMBL" id="KAJ1368180.1"/>
    </source>
</evidence>
<dbReference type="EMBL" id="JAHQIW010006102">
    <property type="protein sequence ID" value="KAJ1368180.1"/>
    <property type="molecule type" value="Genomic_DNA"/>
</dbReference>
<proteinExistence type="predicted"/>
<comment type="caution">
    <text evidence="1">The sequence shown here is derived from an EMBL/GenBank/DDBJ whole genome shotgun (WGS) entry which is preliminary data.</text>
</comment>
<dbReference type="Gene3D" id="3.10.20.30">
    <property type="match status" value="1"/>
</dbReference>
<dbReference type="AlphaFoldDB" id="A0AAD5WFE7"/>
<dbReference type="InterPro" id="IPR012675">
    <property type="entry name" value="Beta-grasp_dom_sf"/>
</dbReference>
<accession>A0AAD5WFE7</accession>
<sequence>MNNDSSRHPRFNVKYVLLNIGILNCGMALTVDVGDISSYEYNTLIFYVNGHRIEEDRIDPKTTLATYLRDHC</sequence>
<reference evidence="1" key="1">
    <citation type="submission" date="2021-06" db="EMBL/GenBank/DDBJ databases">
        <title>Parelaphostrongylus tenuis whole genome reference sequence.</title>
        <authorList>
            <person name="Garwood T.J."/>
            <person name="Larsen P.A."/>
            <person name="Fountain-Jones N.M."/>
            <person name="Garbe J.R."/>
            <person name="Macchietto M.G."/>
            <person name="Kania S.A."/>
            <person name="Gerhold R.W."/>
            <person name="Richards J.E."/>
            <person name="Wolf T.M."/>
        </authorList>
    </citation>
    <scope>NUCLEOTIDE SEQUENCE</scope>
    <source>
        <strain evidence="1">MNPRO001-30</strain>
        <tissue evidence="1">Meninges</tissue>
    </source>
</reference>
<gene>
    <name evidence="1" type="primary">AOX1</name>
    <name evidence="1" type="ORF">KIN20_029258</name>
</gene>
<organism evidence="1 2">
    <name type="scientific">Parelaphostrongylus tenuis</name>
    <name type="common">Meningeal worm</name>
    <dbReference type="NCBI Taxonomy" id="148309"/>
    <lineage>
        <taxon>Eukaryota</taxon>
        <taxon>Metazoa</taxon>
        <taxon>Ecdysozoa</taxon>
        <taxon>Nematoda</taxon>
        <taxon>Chromadorea</taxon>
        <taxon>Rhabditida</taxon>
        <taxon>Rhabditina</taxon>
        <taxon>Rhabditomorpha</taxon>
        <taxon>Strongyloidea</taxon>
        <taxon>Metastrongylidae</taxon>
        <taxon>Parelaphostrongylus</taxon>
    </lineage>
</organism>
<keyword evidence="2" id="KW-1185">Reference proteome</keyword>
<dbReference type="Proteomes" id="UP001196413">
    <property type="component" value="Unassembled WGS sequence"/>
</dbReference>
<protein>
    <submittedName>
        <fullName evidence="1">Alternative oxidase, mitochondrial</fullName>
    </submittedName>
</protein>